<evidence type="ECO:0000313" key="1">
    <source>
        <dbReference type="EMBL" id="PKI33087.1"/>
    </source>
</evidence>
<dbReference type="EMBL" id="PGOL01007029">
    <property type="protein sequence ID" value="PKI33087.1"/>
    <property type="molecule type" value="Genomic_DNA"/>
</dbReference>
<sequence>MEQEMSAMGITCSGRVYQGLEPADKGKAPTTTFSVVPEAGPLPTKKVTEQEAEAFMKVIKASEYKVVEQMGKSPAHISLLALLLSSKPHRDTLLKVLTAAQIPKETTPDRIEETVLLKNDYVFGTGLEACAQGIFRPIEVEEYRNRRGLSFCPSCHEIVQARRGKHLHRLAAHYRKLFMGILVPPLSQFFPVPSQIMGDTSDSPITESDDFSSDAIKAFLALPAIYVITEETSFGVHIRPAREDEELTNWTAVPLYSAIVTDV</sequence>
<dbReference type="PANTHER" id="PTHR32108">
    <property type="entry name" value="DNA-DIRECTED RNA POLYMERASE SUBUNIT ALPHA"/>
    <property type="match status" value="1"/>
</dbReference>
<evidence type="ECO:0000313" key="2">
    <source>
        <dbReference type="Proteomes" id="UP000233551"/>
    </source>
</evidence>
<keyword evidence="2" id="KW-1185">Reference proteome</keyword>
<protein>
    <submittedName>
        <fullName evidence="1">Uncharacterized protein</fullName>
    </submittedName>
</protein>
<proteinExistence type="predicted"/>
<dbReference type="PANTHER" id="PTHR32108:SF9">
    <property type="entry name" value="REVERSE TRANSCRIPTASE RNASE H-LIKE DOMAIN-CONTAINING PROTEIN"/>
    <property type="match status" value="1"/>
</dbReference>
<comment type="caution">
    <text evidence="1">The sequence shown here is derived from an EMBL/GenBank/DDBJ whole genome shotgun (WGS) entry which is preliminary data.</text>
</comment>
<reference evidence="1 2" key="1">
    <citation type="submission" date="2017-11" db="EMBL/GenBank/DDBJ databases">
        <title>De-novo sequencing of pomegranate (Punica granatum L.) genome.</title>
        <authorList>
            <person name="Akparov Z."/>
            <person name="Amiraslanov A."/>
            <person name="Hajiyeva S."/>
            <person name="Abbasov M."/>
            <person name="Kaur K."/>
            <person name="Hamwieh A."/>
            <person name="Solovyev V."/>
            <person name="Salamov A."/>
            <person name="Braich B."/>
            <person name="Kosarev P."/>
            <person name="Mahmoud A."/>
            <person name="Hajiyev E."/>
            <person name="Babayeva S."/>
            <person name="Izzatullayeva V."/>
            <person name="Mammadov A."/>
            <person name="Mammadov A."/>
            <person name="Sharifova S."/>
            <person name="Ojaghi J."/>
            <person name="Eynullazada K."/>
            <person name="Bayramov B."/>
            <person name="Abdulazimova A."/>
            <person name="Shahmuradov I."/>
        </authorList>
    </citation>
    <scope>NUCLEOTIDE SEQUENCE [LARGE SCALE GENOMIC DNA]</scope>
    <source>
        <strain evidence="2">cv. AG2017</strain>
        <tissue evidence="1">Leaf</tissue>
    </source>
</reference>
<gene>
    <name evidence="1" type="ORF">CRG98_046524</name>
</gene>
<organism evidence="1 2">
    <name type="scientific">Punica granatum</name>
    <name type="common">Pomegranate</name>
    <dbReference type="NCBI Taxonomy" id="22663"/>
    <lineage>
        <taxon>Eukaryota</taxon>
        <taxon>Viridiplantae</taxon>
        <taxon>Streptophyta</taxon>
        <taxon>Embryophyta</taxon>
        <taxon>Tracheophyta</taxon>
        <taxon>Spermatophyta</taxon>
        <taxon>Magnoliopsida</taxon>
        <taxon>eudicotyledons</taxon>
        <taxon>Gunneridae</taxon>
        <taxon>Pentapetalae</taxon>
        <taxon>rosids</taxon>
        <taxon>malvids</taxon>
        <taxon>Myrtales</taxon>
        <taxon>Lythraceae</taxon>
        <taxon>Punica</taxon>
    </lineage>
</organism>
<accession>A0A2I0HMW2</accession>
<dbReference type="Proteomes" id="UP000233551">
    <property type="component" value="Unassembled WGS sequence"/>
</dbReference>
<name>A0A2I0HMW2_PUNGR</name>
<dbReference type="AlphaFoldDB" id="A0A2I0HMW2"/>